<feature type="compositionally biased region" description="Polar residues" evidence="1">
    <location>
        <begin position="583"/>
        <end position="593"/>
    </location>
</feature>
<dbReference type="STRING" id="1754192.A0A1Y1VRU9"/>
<dbReference type="Proteomes" id="UP000193944">
    <property type="component" value="Unassembled WGS sequence"/>
</dbReference>
<name>A0A1Y1VRU9_9FUNG</name>
<evidence type="ECO:0000256" key="2">
    <source>
        <dbReference type="SAM" id="SignalP"/>
    </source>
</evidence>
<evidence type="ECO:0000256" key="1">
    <source>
        <dbReference type="SAM" id="MobiDB-lite"/>
    </source>
</evidence>
<dbReference type="OrthoDB" id="2141381at2759"/>
<reference evidence="3 4" key="1">
    <citation type="submission" date="2016-08" db="EMBL/GenBank/DDBJ databases">
        <title>A Parts List for Fungal Cellulosomes Revealed by Comparative Genomics.</title>
        <authorList>
            <consortium name="DOE Joint Genome Institute"/>
            <person name="Haitjema C.H."/>
            <person name="Gilmore S.P."/>
            <person name="Henske J.K."/>
            <person name="Solomon K.V."/>
            <person name="De Groot R."/>
            <person name="Kuo A."/>
            <person name="Mondo S.J."/>
            <person name="Salamov A.A."/>
            <person name="Labutti K."/>
            <person name="Zhao Z."/>
            <person name="Chiniquy J."/>
            <person name="Barry K."/>
            <person name="Brewer H.M."/>
            <person name="Purvine S.O."/>
            <person name="Wright A.T."/>
            <person name="Boxma B."/>
            <person name="Van Alen T."/>
            <person name="Hackstein J.H."/>
            <person name="Baker S.E."/>
            <person name="Grigoriev I.V."/>
            <person name="O'Malley M.A."/>
        </authorList>
    </citation>
    <scope>NUCLEOTIDE SEQUENCE [LARGE SCALE GENOMIC DNA]</scope>
    <source>
        <strain evidence="3 4">S4</strain>
    </source>
</reference>
<proteinExistence type="predicted"/>
<organism evidence="3 4">
    <name type="scientific">Anaeromyces robustus</name>
    <dbReference type="NCBI Taxonomy" id="1754192"/>
    <lineage>
        <taxon>Eukaryota</taxon>
        <taxon>Fungi</taxon>
        <taxon>Fungi incertae sedis</taxon>
        <taxon>Chytridiomycota</taxon>
        <taxon>Chytridiomycota incertae sedis</taxon>
        <taxon>Neocallimastigomycetes</taxon>
        <taxon>Neocallimastigales</taxon>
        <taxon>Neocallimastigaceae</taxon>
        <taxon>Anaeromyces</taxon>
    </lineage>
</organism>
<reference evidence="3 4" key="2">
    <citation type="submission" date="2016-08" db="EMBL/GenBank/DDBJ databases">
        <title>Pervasive Adenine N6-methylation of Active Genes in Fungi.</title>
        <authorList>
            <consortium name="DOE Joint Genome Institute"/>
            <person name="Mondo S.J."/>
            <person name="Dannebaum R.O."/>
            <person name="Kuo R.C."/>
            <person name="Labutti K."/>
            <person name="Haridas S."/>
            <person name="Kuo A."/>
            <person name="Salamov A."/>
            <person name="Ahrendt S.R."/>
            <person name="Lipzen A."/>
            <person name="Sullivan W."/>
            <person name="Andreopoulos W.B."/>
            <person name="Clum A."/>
            <person name="Lindquist E."/>
            <person name="Daum C."/>
            <person name="Ramamoorthy G.K."/>
            <person name="Gryganskyi A."/>
            <person name="Culley D."/>
            <person name="Magnuson J.K."/>
            <person name="James T.Y."/>
            <person name="O'Malley M.A."/>
            <person name="Stajich J.E."/>
            <person name="Spatafora J.W."/>
            <person name="Visel A."/>
            <person name="Grigoriev I.V."/>
        </authorList>
    </citation>
    <scope>NUCLEOTIDE SEQUENCE [LARGE SCALE GENOMIC DNA]</scope>
    <source>
        <strain evidence="3 4">S4</strain>
    </source>
</reference>
<feature type="region of interest" description="Disordered" evidence="1">
    <location>
        <begin position="575"/>
        <end position="611"/>
    </location>
</feature>
<feature type="region of interest" description="Disordered" evidence="1">
    <location>
        <begin position="41"/>
        <end position="61"/>
    </location>
</feature>
<protein>
    <submittedName>
        <fullName evidence="3">Scaffoldin</fullName>
    </submittedName>
</protein>
<sequence length="2591" mass="279473">MLKCKKLKSIHILEFLLFILLIHHVRLTKAQGTVTQETTEATGMTECSNNPDSSESVCKNSTDEDLTSGHYCIKDDKIYLSSGTVTTNDSRRGSDQSSDVSCTLAYGSAVAVEIFTAPTNPDKGYSKGTMGTTSSGIIYKCNTSKCEQLVSTYYFDDTNKKLYTCSETGSCTLLIEVSVGTYLTGLAVTTTDTTTSTTTETYTSAVSCTSTELSSCTTVDISSLTADTFYIDAATPGNIITCSASNDNCSSVAASTNEGEAYIGAGGKQVITCDSTTPSCSLSTEIASGGAAKYYIDATNTSKIITCKDDSGSKCTSGTSETGDSMAYFNSDWADKVIQCTTNTSSGTTTTSCTLNEGATNDNPLVHYIEATGKKKIITCEYDSDSSTCSSSDGSTDAGQAYVAAGGEQIITCDSTSCSLSAKITTSGTVKYYIDATDPTKIITCQYDSSNGSKCDSGTTVLSAATGDAMAYFNLDWPGKVIQCTTDTNTPPNTSCALIDGATKEIPLVHYIEATEKKKIITCEYKSSKAECSLGGVVDKFTTAGYAYIDYKKKGNIIGCNDNNGSCTSTACSASSSSSSSSGTDNNTVGQDPTNRRRAAGMPSKRSESNSSSSTLAVNYFYIDASDKDGNRIIVCTANDGCFLTTGIATNSTVDKKYYISSSETTKIIICVKKNKCALSTAVHGGSSGFPKYYVDGYKAENVLKCEATCTEEKGSTTSGTAYIDAASSDNGSTPKYSNVIDCSSGTCISINNGNAVAAVTTGSNALPAQNTGFIDASASPATNYIICSTTECKSAAFAGAQGHALLDGTSKKDGKFKNVLIFSNSKYESLAGNSKLPNSINGFAYIDNGSGSSSKYPNVITCPNGNCAVSKGSLTNGEGYIDDTDITKMITCASDTCTSADGKGSAKDSYINAVDLSQVINCPNNCTIYQSGARAGRTEYFPRFIDGATELLNCTLTSGKSKCALVSTTDQKLKVFLNDFMDEKDYTEKKPLIICDNTGKCTPKAPTDDQFQKANVLLYPNSDNINTEPLKNDLIKCVKEEEGTDGKVVCTITNGSNNDVYLNSNYDATNNKKPILVCSSENGCVETASNSTATQLEYFVNAGSTNTAAPLKDTLIECKGGACYVLVAEDGDTYINTFNAAQTIQCSTVKGCVTVNSKATASKNEIFLNSSDISGKAGTNVVLTNDLIVCSNNSTAKCEVKNGAVNDVYINSHNVTEIIYCTSAGCKTRESKAATTQPEFFINADPTNSSDEKLVNDLIKCKNTGSKISCEIVSAKDGDVYMNGNVDNDPTMPLIICTEKNGCKTHSSLAAGDKPPAYYVNSGSVLSTKLNDTLIQCQYASPEATCTILPASLNDVYVNYGNNTETFPLIKCVKNGCKASSSSATEESNEYYLNAGDIDDTALVNDIIECINLKDVITCTELPKTGLGVYLNSNYAESGDNNQLIQCTNDNGCVGIKTGSTTSKMEYYVNAESVDQTNAIIYCSNKKCEKQTPDVVPSYYVGVNEDINGLIECTNSTGPCNLKSAFTSSGYFLNAGSNKAVNQTIICDSIDGCETVKIDLGYYVNVGDETKPIIKCDKEGSECVAEASKACPETEEAKAGNYCYEDGQLRFYPNSNSTYVTASKSDDYYTFATIPANEFPGIKTETNSLFKVSYAYINRFYQGGVVMIDKNGKLVDSLSSDQNDVILYDCNDSTKTCTEKPGCTHNTYMYDAENKKAVFCNNGVLEYSSFTGYVVDGNRVIGSNHPYIIQCASNGKCVSFKPKVASYFENSGYDSATNSLIQCQSNNCSTVTAEVGYYVGHEGSGYIKCTSATACTYYPSKSKVKYVNAGSNKSSYAIISCTKNGGCSAAKAKTGFYLTYVSTLLIHCSSSSTCVEYTPTVNYYANADSSESNKSIINCVQNSQVVTCAAEATGDGYYPTSTPNVLIRCKSDTDCKTIVVVTGIFRAAITTSDNSSGGITRRIDEDDEEVAVATEKTRDNNSEDENSVHLSRSSDDAYGIIRCVNGKCQSLSPSEIAAIPICEFNNNKCYITNEYAMTKSATTSISAGNICTNLDRSVFYFATDTIVVKPNVISGVTATYIYTTTNSNCLEVNDSYTDMYFTVGSNIYTLDQGCVNQFYETGYYFINTAKNTLVTGNDIDLYNDENVKLYRCNGSSCSIVDKPESMTYYADINKRILKYNVNSGAYSFAYEKDIVCAFANNKCTPNADLKNQEFCITYKGELVLAKADIKNRETGECYRAPSISSTIYGYSQYLYNMNMFAAQMVDETGYYIVSLSTNTTVVSKNYKTKNNGLIVYGCQLSSCKEYTPEEDVYYYDGRAKTILRYRDGIWNTPSTSGYAYISINPADTYIYRFTKNVDEIKINSIANYGYYYTVDQEMYHCNEDEGSSCTPIKDTGYYFTNTGEVYYCIHDSEGLEATECTKQACVSGQYYYIEDAYYRCESSSTLVPVMSRYCSYNENVIVNFPLALTEEYPDKIKQAMEGIEKNNNSTAIVSRRGKNYLESVSGIFTNCTYNVEETKSTFDLVCVNNYVKVDEDTDDIKICSMEQLGYVECVENEENPEKCNVSGIELRYQLSFFAIAIAILIQVFMF</sequence>
<dbReference type="EMBL" id="MCFG01000565">
    <property type="protein sequence ID" value="ORX64010.1"/>
    <property type="molecule type" value="Genomic_DNA"/>
</dbReference>
<feature type="chain" id="PRO_5013005470" evidence="2">
    <location>
        <begin position="31"/>
        <end position="2591"/>
    </location>
</feature>
<evidence type="ECO:0000313" key="4">
    <source>
        <dbReference type="Proteomes" id="UP000193944"/>
    </source>
</evidence>
<comment type="caution">
    <text evidence="3">The sequence shown here is derived from an EMBL/GenBank/DDBJ whole genome shotgun (WGS) entry which is preliminary data.</text>
</comment>
<keyword evidence="4" id="KW-1185">Reference proteome</keyword>
<evidence type="ECO:0000313" key="3">
    <source>
        <dbReference type="EMBL" id="ORX64010.1"/>
    </source>
</evidence>
<keyword evidence="2" id="KW-0732">Signal</keyword>
<feature type="signal peptide" evidence="2">
    <location>
        <begin position="1"/>
        <end position="30"/>
    </location>
</feature>
<accession>A0A1Y1VRU9</accession>
<gene>
    <name evidence="3" type="ORF">BCR32DRAFT_251333</name>
</gene>
<feature type="compositionally biased region" description="Polar residues" evidence="1">
    <location>
        <begin position="41"/>
        <end position="60"/>
    </location>
</feature>